<evidence type="ECO:0000313" key="3">
    <source>
        <dbReference type="EMBL" id="GAA0636368.1"/>
    </source>
</evidence>
<proteinExistence type="predicted"/>
<name>A0ABP3SIX5_9ACTN</name>
<dbReference type="PROSITE" id="PS50206">
    <property type="entry name" value="RHODANESE_3"/>
    <property type="match status" value="1"/>
</dbReference>
<evidence type="ECO:0000259" key="2">
    <source>
        <dbReference type="PROSITE" id="PS50206"/>
    </source>
</evidence>
<protein>
    <recommendedName>
        <fullName evidence="2">Rhodanese domain-containing protein</fullName>
    </recommendedName>
</protein>
<comment type="caution">
    <text evidence="3">The sequence shown here is derived from an EMBL/GenBank/DDBJ whole genome shotgun (WGS) entry which is preliminary data.</text>
</comment>
<dbReference type="EMBL" id="BAAAHE010000049">
    <property type="protein sequence ID" value="GAA0636368.1"/>
    <property type="molecule type" value="Genomic_DNA"/>
</dbReference>
<feature type="compositionally biased region" description="Basic and acidic residues" evidence="1">
    <location>
        <begin position="1"/>
        <end position="21"/>
    </location>
</feature>
<feature type="domain" description="Rhodanese" evidence="2">
    <location>
        <begin position="55"/>
        <end position="142"/>
    </location>
</feature>
<dbReference type="SMART" id="SM00450">
    <property type="entry name" value="RHOD"/>
    <property type="match status" value="1"/>
</dbReference>
<keyword evidence="4" id="KW-1185">Reference proteome</keyword>
<dbReference type="InterPro" id="IPR001763">
    <property type="entry name" value="Rhodanese-like_dom"/>
</dbReference>
<dbReference type="Gene3D" id="3.40.250.10">
    <property type="entry name" value="Rhodanese-like domain"/>
    <property type="match status" value="1"/>
</dbReference>
<reference evidence="4" key="1">
    <citation type="journal article" date="2019" name="Int. J. Syst. Evol. Microbiol.">
        <title>The Global Catalogue of Microorganisms (GCM) 10K type strain sequencing project: providing services to taxonomists for standard genome sequencing and annotation.</title>
        <authorList>
            <consortium name="The Broad Institute Genomics Platform"/>
            <consortium name="The Broad Institute Genome Sequencing Center for Infectious Disease"/>
            <person name="Wu L."/>
            <person name="Ma J."/>
        </authorList>
    </citation>
    <scope>NUCLEOTIDE SEQUENCE [LARGE SCALE GENOMIC DNA]</scope>
    <source>
        <strain evidence="4">JCM 10671</strain>
    </source>
</reference>
<accession>A0ABP3SIX5</accession>
<dbReference type="PANTHER" id="PTHR43031">
    <property type="entry name" value="FAD-DEPENDENT OXIDOREDUCTASE"/>
    <property type="match status" value="1"/>
</dbReference>
<dbReference type="SUPFAM" id="SSF52821">
    <property type="entry name" value="Rhodanese/Cell cycle control phosphatase"/>
    <property type="match status" value="1"/>
</dbReference>
<sequence>MGPETRSDGVRFRRFRAESSKNRQSRGGPAAGALDGRRKNADMPSQVPEIEISGIPADAYLLDVREPVEWAAGHAESAVHIPMNSVPERLGEIPADGEIYVICKSGGRSAQVTAYLQQNGRSATNVAGGMLAWATAGRPMVSDSGETPHVY</sequence>
<dbReference type="Proteomes" id="UP001500957">
    <property type="component" value="Unassembled WGS sequence"/>
</dbReference>
<organism evidence="3 4">
    <name type="scientific">Sporichthya brevicatena</name>
    <dbReference type="NCBI Taxonomy" id="171442"/>
    <lineage>
        <taxon>Bacteria</taxon>
        <taxon>Bacillati</taxon>
        <taxon>Actinomycetota</taxon>
        <taxon>Actinomycetes</taxon>
        <taxon>Sporichthyales</taxon>
        <taxon>Sporichthyaceae</taxon>
        <taxon>Sporichthya</taxon>
    </lineage>
</organism>
<dbReference type="InterPro" id="IPR050229">
    <property type="entry name" value="GlpE_sulfurtransferase"/>
</dbReference>
<dbReference type="PANTHER" id="PTHR43031:SF1">
    <property type="entry name" value="PYRIDINE NUCLEOTIDE-DISULPHIDE OXIDOREDUCTASE"/>
    <property type="match status" value="1"/>
</dbReference>
<dbReference type="Pfam" id="PF00581">
    <property type="entry name" value="Rhodanese"/>
    <property type="match status" value="1"/>
</dbReference>
<evidence type="ECO:0000256" key="1">
    <source>
        <dbReference type="SAM" id="MobiDB-lite"/>
    </source>
</evidence>
<gene>
    <name evidence="3" type="ORF">GCM10009547_45840</name>
</gene>
<dbReference type="CDD" id="cd00158">
    <property type="entry name" value="RHOD"/>
    <property type="match status" value="1"/>
</dbReference>
<dbReference type="InterPro" id="IPR036873">
    <property type="entry name" value="Rhodanese-like_dom_sf"/>
</dbReference>
<evidence type="ECO:0000313" key="4">
    <source>
        <dbReference type="Proteomes" id="UP001500957"/>
    </source>
</evidence>
<feature type="region of interest" description="Disordered" evidence="1">
    <location>
        <begin position="1"/>
        <end position="46"/>
    </location>
</feature>